<protein>
    <submittedName>
        <fullName evidence="8">Putative L-ascorbate peroxidase, chloroplastic</fullName>
    </submittedName>
</protein>
<feature type="domain" description="Plant heme peroxidase family profile" evidence="6">
    <location>
        <begin position="174"/>
        <end position="348"/>
    </location>
</feature>
<evidence type="ECO:0000259" key="7">
    <source>
        <dbReference type="Pfam" id="PF21864"/>
    </source>
</evidence>
<evidence type="ECO:0000256" key="2">
    <source>
        <dbReference type="ARBA" id="ARBA00022946"/>
    </source>
</evidence>
<keyword evidence="2" id="KW-0809">Transit peptide</keyword>
<dbReference type="Pfam" id="PF00141">
    <property type="entry name" value="peroxidase"/>
    <property type="match status" value="1"/>
</dbReference>
<sequence>MDKPGGEGATKQQMIDCYIQTLAKVVGSEEEAKKRIYNVSCERYFGFGCEIDEETSNKLEGLPGVLFVLPDSYVDAENKDYGAELFVNGEIVQRSPERQRRVEPVPQRAQDRPRYSDRTRYVKRRENQAYQRFRCAARPKAGGSGAEAAAACEEVSAAPAEGPDRGLLGAASIKSTLTAAIEAKPELVPSLLTLALNDAMTYDKATKTGGPNGSIRLSAEISRPENSGLSAALDLLVEAKKEIDSYSKGGPLSFADLIQIAASQALKKTFLDAAIAKTGGNQEKGRTLYSAYGSSGQWGFFDKIFGRDDAQEPDPEGRVPQWSTASVQEMKDKFISVGLGPRQVAVMSAFFGPDQAATEEKLIADPDCRPWVEKYQRSRETVSRTDYEVDLITAVTKLSYLGQKINYEAYTYPKQKINLEKERFIAFALCVIDAHTYLFLVVGADSGRSISRVSQRAPLKVNVCCRPPIAGLLPEVGPPVERKASFDLELPIKLAGLRGKVILPSRLFPFLSQLAEVEAGSLKLP</sequence>
<dbReference type="GO" id="GO:0005739">
    <property type="term" value="C:mitochondrion"/>
    <property type="evidence" value="ECO:0007669"/>
    <property type="project" value="TreeGrafter"/>
</dbReference>
<comment type="catalytic activity">
    <reaction evidence="4">
        <text>L-ascorbate + H2O2 = L-dehydroascorbate + 2 H2O</text>
        <dbReference type="Rhea" id="RHEA:22996"/>
        <dbReference type="ChEBI" id="CHEBI:15377"/>
        <dbReference type="ChEBI" id="CHEBI:16240"/>
        <dbReference type="ChEBI" id="CHEBI:38290"/>
        <dbReference type="ChEBI" id="CHEBI:58539"/>
        <dbReference type="EC" id="1.11.1.11"/>
    </reaction>
</comment>
<evidence type="ECO:0000256" key="4">
    <source>
        <dbReference type="ARBA" id="ARBA00047994"/>
    </source>
</evidence>
<proteinExistence type="inferred from homology"/>
<accession>M8BMC6</accession>
<dbReference type="GO" id="GO:0020037">
    <property type="term" value="F:heme binding"/>
    <property type="evidence" value="ECO:0007669"/>
    <property type="project" value="InterPro"/>
</dbReference>
<dbReference type="Gene3D" id="1.10.520.10">
    <property type="match status" value="1"/>
</dbReference>
<evidence type="ECO:0000256" key="5">
    <source>
        <dbReference type="RuleBase" id="RU004241"/>
    </source>
</evidence>
<dbReference type="InterPro" id="IPR010255">
    <property type="entry name" value="Haem_peroxidase_sf"/>
</dbReference>
<dbReference type="InterPro" id="IPR002016">
    <property type="entry name" value="Haem_peroxidase"/>
</dbReference>
<dbReference type="ExpressionAtlas" id="M8BMC6">
    <property type="expression patterns" value="baseline"/>
</dbReference>
<dbReference type="FunFam" id="1.20.58.1620:FF:000001">
    <property type="entry name" value="Thylakoid lumenal 29 kDa protein, chloroplastic"/>
    <property type="match status" value="1"/>
</dbReference>
<keyword evidence="3" id="KW-0630">Potassium</keyword>
<name>M8BMC6_AEGTA</name>
<dbReference type="GO" id="GO:0006979">
    <property type="term" value="P:response to oxidative stress"/>
    <property type="evidence" value="ECO:0007669"/>
    <property type="project" value="InterPro"/>
</dbReference>
<keyword evidence="1" id="KW-0106">Calcium</keyword>
<reference evidence="8" key="1">
    <citation type="submission" date="2015-06" db="UniProtKB">
        <authorList>
            <consortium name="EnsemblPlants"/>
        </authorList>
    </citation>
    <scope>IDENTIFICATION</scope>
</reference>
<dbReference type="InterPro" id="IPR002207">
    <property type="entry name" value="Peroxidase_I"/>
</dbReference>
<dbReference type="Gene3D" id="1.20.58.1620">
    <property type="match status" value="1"/>
</dbReference>
<dbReference type="AlphaFoldDB" id="M8BMC6"/>
<comment type="similarity">
    <text evidence="5">Belongs to the peroxidase family.</text>
</comment>
<dbReference type="Pfam" id="PF21864">
    <property type="entry name" value="MORF_dom"/>
    <property type="match status" value="1"/>
</dbReference>
<evidence type="ECO:0000313" key="8">
    <source>
        <dbReference type="EnsemblPlants" id="EMT23094"/>
    </source>
</evidence>
<dbReference type="SUPFAM" id="SSF48113">
    <property type="entry name" value="Heme-dependent peroxidases"/>
    <property type="match status" value="1"/>
</dbReference>
<dbReference type="InterPro" id="IPR039206">
    <property type="entry name" value="MORF/ORRM1/DAG-like"/>
</dbReference>
<dbReference type="InterPro" id="IPR054059">
    <property type="entry name" value="MORF/ORRM1/DAG-like_MORF"/>
</dbReference>
<dbReference type="GO" id="GO:0016688">
    <property type="term" value="F:L-ascorbate peroxidase activity"/>
    <property type="evidence" value="ECO:0007669"/>
    <property type="project" value="UniProtKB-EC"/>
</dbReference>
<dbReference type="PANTHER" id="PTHR31346:SF7">
    <property type="entry name" value="MULTIPLE ORGANELLAR RNA EDITING FACTOR 2, CHLOROPLASTIC-RELATED"/>
    <property type="match status" value="1"/>
</dbReference>
<dbReference type="GO" id="GO:0016554">
    <property type="term" value="P:cytidine to uridine editing"/>
    <property type="evidence" value="ECO:0007669"/>
    <property type="project" value="InterPro"/>
</dbReference>
<organism evidence="8">
    <name type="scientific">Aegilops tauschii</name>
    <name type="common">Tausch's goatgrass</name>
    <name type="synonym">Aegilops squarrosa</name>
    <dbReference type="NCBI Taxonomy" id="37682"/>
    <lineage>
        <taxon>Eukaryota</taxon>
        <taxon>Viridiplantae</taxon>
        <taxon>Streptophyta</taxon>
        <taxon>Embryophyta</taxon>
        <taxon>Tracheophyta</taxon>
        <taxon>Spermatophyta</taxon>
        <taxon>Magnoliopsida</taxon>
        <taxon>Liliopsida</taxon>
        <taxon>Poales</taxon>
        <taxon>Poaceae</taxon>
        <taxon>BOP clade</taxon>
        <taxon>Pooideae</taxon>
        <taxon>Triticodae</taxon>
        <taxon>Triticeae</taxon>
        <taxon>Triticinae</taxon>
        <taxon>Aegilops</taxon>
    </lineage>
</organism>
<dbReference type="EnsemblPlants" id="EMT23094">
    <property type="protein sequence ID" value="EMT23094"/>
    <property type="gene ID" value="F775_29816"/>
</dbReference>
<dbReference type="CDD" id="cd00314">
    <property type="entry name" value="plant_peroxidase_like"/>
    <property type="match status" value="1"/>
</dbReference>
<dbReference type="PANTHER" id="PTHR31346">
    <property type="entry name" value="MULTIPLE ORGANELLAR RNA EDITING FACTOR 2, CHLOROPLASTIC-RELATED-RELATED"/>
    <property type="match status" value="1"/>
</dbReference>
<evidence type="ECO:0000259" key="6">
    <source>
        <dbReference type="Pfam" id="PF00141"/>
    </source>
</evidence>
<dbReference type="PRINTS" id="PR00459">
    <property type="entry name" value="ASPEROXIDASE"/>
</dbReference>
<evidence type="ECO:0000256" key="3">
    <source>
        <dbReference type="ARBA" id="ARBA00022958"/>
    </source>
</evidence>
<evidence type="ECO:0000256" key="1">
    <source>
        <dbReference type="ARBA" id="ARBA00022837"/>
    </source>
</evidence>
<dbReference type="GO" id="GO:0080156">
    <property type="term" value="P:mitochondrial mRNA modification"/>
    <property type="evidence" value="ECO:0007669"/>
    <property type="project" value="TreeGrafter"/>
</dbReference>
<feature type="domain" description="MORF/ORRM1/DAG-like MORF" evidence="7">
    <location>
        <begin position="1"/>
        <end position="84"/>
    </location>
</feature>